<reference evidence="2 3" key="1">
    <citation type="submission" date="2017-05" db="EMBL/GenBank/DDBJ databases">
        <title>The Genome Sequence of Enterococcus sp. 8G7_MSG3316.</title>
        <authorList>
            <consortium name="The Broad Institute Genomics Platform"/>
            <consortium name="The Broad Institute Genomic Center for Infectious Diseases"/>
            <person name="Earl A."/>
            <person name="Manson A."/>
            <person name="Schwartman J."/>
            <person name="Gilmore M."/>
            <person name="Abouelleil A."/>
            <person name="Cao P."/>
            <person name="Chapman S."/>
            <person name="Cusick C."/>
            <person name="Shea T."/>
            <person name="Young S."/>
            <person name="Neafsey D."/>
            <person name="Nusbaum C."/>
            <person name="Birren B."/>
        </authorList>
    </citation>
    <scope>NUCLEOTIDE SEQUENCE [LARGE SCALE GENOMIC DNA]</scope>
    <source>
        <strain evidence="2 3">8G7_MSG3316</strain>
    </source>
</reference>
<accession>A0A242A9Q9</accession>
<dbReference type="EMBL" id="NGKU01000001">
    <property type="protein sequence ID" value="OTN77768.1"/>
    <property type="molecule type" value="Genomic_DNA"/>
</dbReference>
<evidence type="ECO:0000313" key="2">
    <source>
        <dbReference type="EMBL" id="OTN77768.1"/>
    </source>
</evidence>
<dbReference type="Proteomes" id="UP000195043">
    <property type="component" value="Unassembled WGS sequence"/>
</dbReference>
<evidence type="ECO:0000313" key="3">
    <source>
        <dbReference type="Proteomes" id="UP000195043"/>
    </source>
</evidence>
<organism evidence="2 3">
    <name type="scientific">Candidatus Enterococcus testudinis</name>
    <dbReference type="NCBI Taxonomy" id="1834191"/>
    <lineage>
        <taxon>Bacteria</taxon>
        <taxon>Bacillati</taxon>
        <taxon>Bacillota</taxon>
        <taxon>Bacilli</taxon>
        <taxon>Lactobacillales</taxon>
        <taxon>Enterococcaceae</taxon>
        <taxon>Enterococcus</taxon>
    </lineage>
</organism>
<protein>
    <submittedName>
        <fullName evidence="2">Uncharacterized protein</fullName>
    </submittedName>
</protein>
<keyword evidence="1" id="KW-0472">Membrane</keyword>
<name>A0A242A9Q9_9ENTE</name>
<evidence type="ECO:0000256" key="1">
    <source>
        <dbReference type="SAM" id="Phobius"/>
    </source>
</evidence>
<proteinExistence type="predicted"/>
<keyword evidence="3" id="KW-1185">Reference proteome</keyword>
<keyword evidence="1" id="KW-1133">Transmembrane helix</keyword>
<comment type="caution">
    <text evidence="2">The sequence shown here is derived from an EMBL/GenBank/DDBJ whole genome shotgun (WGS) entry which is preliminary data.</text>
</comment>
<dbReference type="OrthoDB" id="2184456at2"/>
<gene>
    <name evidence="2" type="ORF">A5886_002869</name>
</gene>
<feature type="transmembrane region" description="Helical" evidence="1">
    <location>
        <begin position="21"/>
        <end position="45"/>
    </location>
</feature>
<keyword evidence="1" id="KW-0812">Transmembrane</keyword>
<dbReference type="RefSeq" id="WP_086275759.1">
    <property type="nucleotide sequence ID" value="NZ_NGKU01000001.1"/>
</dbReference>
<sequence>MKPIIKKTLQQKKTVPEKVRYLAYAYKEWLIAGILIIAVGGSLIYSVTRPKEEVVTAAVVSENALGQDTQEAMTAAVTQWAKEQAIDEDTLTINMVSYDEPAAVQAFTTRLAAGAIQIVVYPAAENQLWQERFGSQDLASETIAVGEDDYTLQVTNRFD</sequence>
<dbReference type="AlphaFoldDB" id="A0A242A9Q9"/>
<dbReference type="STRING" id="1834191.A5886_002869"/>